<dbReference type="OrthoDB" id="5888210at2759"/>
<dbReference type="AlphaFoldDB" id="A0A2G5VNC6"/>
<dbReference type="EMBL" id="PDUG01000001">
    <property type="protein sequence ID" value="PIC53325.1"/>
    <property type="molecule type" value="Genomic_DNA"/>
</dbReference>
<protein>
    <submittedName>
        <fullName evidence="1">Uncharacterized protein</fullName>
    </submittedName>
</protein>
<name>A0A2G5VNC6_9PELO</name>
<accession>A0A2G5VNC6</accession>
<keyword evidence="2" id="KW-1185">Reference proteome</keyword>
<sequence>MEPYQDEDEKRLELIVDHADNDKKVIKWKYVDSLDNLDILKEFRLVEGLRETTLFDIKFKSGLLFEINGLRCECSSKLVLNFELSWLKVPRPLAT</sequence>
<dbReference type="Proteomes" id="UP000230233">
    <property type="component" value="Chromosome I"/>
</dbReference>
<evidence type="ECO:0000313" key="2">
    <source>
        <dbReference type="Proteomes" id="UP000230233"/>
    </source>
</evidence>
<evidence type="ECO:0000313" key="1">
    <source>
        <dbReference type="EMBL" id="PIC53325.1"/>
    </source>
</evidence>
<comment type="caution">
    <text evidence="1">The sequence shown here is derived from an EMBL/GenBank/DDBJ whole genome shotgun (WGS) entry which is preliminary data.</text>
</comment>
<gene>
    <name evidence="1" type="primary">Cnig_chr_I.g3075</name>
    <name evidence="1" type="ORF">B9Z55_003075</name>
</gene>
<proteinExistence type="predicted"/>
<reference evidence="2" key="1">
    <citation type="submission" date="2017-10" db="EMBL/GenBank/DDBJ databases">
        <title>Rapid genome shrinkage in a self-fertile nematode reveals novel sperm competition proteins.</title>
        <authorList>
            <person name="Yin D."/>
            <person name="Schwarz E.M."/>
            <person name="Thomas C.G."/>
            <person name="Felde R.L."/>
            <person name="Korf I.F."/>
            <person name="Cutter A.D."/>
            <person name="Schartner C.M."/>
            <person name="Ralston E.J."/>
            <person name="Meyer B.J."/>
            <person name="Haag E.S."/>
        </authorList>
    </citation>
    <scope>NUCLEOTIDE SEQUENCE [LARGE SCALE GENOMIC DNA]</scope>
    <source>
        <strain evidence="2">JU1422</strain>
    </source>
</reference>
<organism evidence="1 2">
    <name type="scientific">Caenorhabditis nigoni</name>
    <dbReference type="NCBI Taxonomy" id="1611254"/>
    <lineage>
        <taxon>Eukaryota</taxon>
        <taxon>Metazoa</taxon>
        <taxon>Ecdysozoa</taxon>
        <taxon>Nematoda</taxon>
        <taxon>Chromadorea</taxon>
        <taxon>Rhabditida</taxon>
        <taxon>Rhabditina</taxon>
        <taxon>Rhabditomorpha</taxon>
        <taxon>Rhabditoidea</taxon>
        <taxon>Rhabditidae</taxon>
        <taxon>Peloderinae</taxon>
        <taxon>Caenorhabditis</taxon>
    </lineage>
</organism>